<dbReference type="Proteomes" id="UP000326979">
    <property type="component" value="Unassembled WGS sequence"/>
</dbReference>
<dbReference type="Pfam" id="PF11655">
    <property type="entry name" value="DUF2589"/>
    <property type="match status" value="1"/>
</dbReference>
<gene>
    <name evidence="1" type="ORF">FNH04_04075</name>
</gene>
<organism evidence="1 2">
    <name type="scientific">Streptomyces phyllanthi</name>
    <dbReference type="NCBI Taxonomy" id="1803180"/>
    <lineage>
        <taxon>Bacteria</taxon>
        <taxon>Bacillati</taxon>
        <taxon>Actinomycetota</taxon>
        <taxon>Actinomycetes</taxon>
        <taxon>Kitasatosporales</taxon>
        <taxon>Streptomycetaceae</taxon>
        <taxon>Streptomyces</taxon>
    </lineage>
</organism>
<name>A0A5N8VVW8_9ACTN</name>
<evidence type="ECO:0000313" key="1">
    <source>
        <dbReference type="EMBL" id="MPY39129.1"/>
    </source>
</evidence>
<dbReference type="EMBL" id="VJZE01000013">
    <property type="protein sequence ID" value="MPY39129.1"/>
    <property type="molecule type" value="Genomic_DNA"/>
</dbReference>
<proteinExistence type="predicted"/>
<evidence type="ECO:0000313" key="2">
    <source>
        <dbReference type="Proteomes" id="UP000326979"/>
    </source>
</evidence>
<accession>A0A5N8VVW8</accession>
<protein>
    <submittedName>
        <fullName evidence="1">DUF2589 domain-containing protein</fullName>
    </submittedName>
</protein>
<comment type="caution">
    <text evidence="1">The sequence shown here is derived from an EMBL/GenBank/DDBJ whole genome shotgun (WGS) entry which is preliminary data.</text>
</comment>
<dbReference type="AlphaFoldDB" id="A0A5N8VVW8"/>
<keyword evidence="2" id="KW-1185">Reference proteome</keyword>
<reference evidence="1 2" key="1">
    <citation type="submission" date="2019-07" db="EMBL/GenBank/DDBJ databases">
        <title>New species of Amycolatopsis and Streptomyces.</title>
        <authorList>
            <person name="Duangmal K."/>
            <person name="Teo W.F.A."/>
            <person name="Lipun K."/>
        </authorList>
    </citation>
    <scope>NUCLEOTIDE SEQUENCE [LARGE SCALE GENOMIC DNA]</scope>
    <source>
        <strain evidence="1 2">TISTR 2346</strain>
    </source>
</reference>
<dbReference type="InterPro" id="IPR024510">
    <property type="entry name" value="DUF2589"/>
</dbReference>
<sequence length="191" mass="20759">MPIRDVSTLGLDELLGALLSAVVGGQREATAGTLALVEQIGLVRDAEGTERFRTVTIRYTKLDENQEPSEFALEVPLLAMVAIPTLTVREAKISFTYDVTRTAVDRPAEQIRAERESVPRALADVSLRPVVLKGFVPRSRTVTSRETRETAGIDIEVTVESVPLPVGLERLLDLTELTVARPAGDDGGEPR</sequence>
<dbReference type="OrthoDB" id="1043330at2"/>
<dbReference type="RefSeq" id="WP_152780368.1">
    <property type="nucleotide sequence ID" value="NZ_BAABEQ010000146.1"/>
</dbReference>